<dbReference type="InterPro" id="IPR016215">
    <property type="entry name" value="NTA_MOA"/>
</dbReference>
<feature type="binding site" evidence="6">
    <location>
        <position position="64"/>
    </location>
    <ligand>
        <name>FMN</name>
        <dbReference type="ChEBI" id="CHEBI:58210"/>
    </ligand>
</feature>
<dbReference type="InterPro" id="IPR051260">
    <property type="entry name" value="Diverse_substr_monoxygenases"/>
</dbReference>
<keyword evidence="10" id="KW-1185">Reference proteome</keyword>
<keyword evidence="3 9" id="KW-0560">Oxidoreductase</keyword>
<proteinExistence type="inferred from homology"/>
<dbReference type="EC" id="1.14.-.-" evidence="9"/>
<dbReference type="Proteomes" id="UP000479756">
    <property type="component" value="Unassembled WGS sequence"/>
</dbReference>
<evidence type="ECO:0000313" key="9">
    <source>
        <dbReference type="EMBL" id="NEM92562.1"/>
    </source>
</evidence>
<evidence type="ECO:0000256" key="4">
    <source>
        <dbReference type="ARBA" id="ARBA00023033"/>
    </source>
</evidence>
<dbReference type="EMBL" id="JAAGWZ010000005">
    <property type="protein sequence ID" value="NEM92562.1"/>
    <property type="molecule type" value="Genomic_DNA"/>
</dbReference>
<evidence type="ECO:0000256" key="2">
    <source>
        <dbReference type="ARBA" id="ARBA00022643"/>
    </source>
</evidence>
<dbReference type="GO" id="GO:0016705">
    <property type="term" value="F:oxidoreductase activity, acting on paired donors, with incorporation or reduction of molecular oxygen"/>
    <property type="evidence" value="ECO:0007669"/>
    <property type="project" value="InterPro"/>
</dbReference>
<dbReference type="NCBIfam" id="TIGR03860">
    <property type="entry name" value="FMN_nitrolo"/>
    <property type="match status" value="1"/>
</dbReference>
<evidence type="ECO:0000256" key="7">
    <source>
        <dbReference type="SAM" id="MobiDB-lite"/>
    </source>
</evidence>
<protein>
    <submittedName>
        <fullName evidence="9">NtaA/DmoA family FMN-dependent monooxygenase</fullName>
        <ecNumber evidence="9">1.14.-.-</ecNumber>
    </submittedName>
</protein>
<dbReference type="SUPFAM" id="SSF51679">
    <property type="entry name" value="Bacterial luciferase-like"/>
    <property type="match status" value="1"/>
</dbReference>
<keyword evidence="2 6" id="KW-0288">FMN</keyword>
<evidence type="ECO:0000256" key="6">
    <source>
        <dbReference type="PIRSR" id="PIRSR000337-1"/>
    </source>
</evidence>
<dbReference type="InterPro" id="IPR011251">
    <property type="entry name" value="Luciferase-like_dom"/>
</dbReference>
<name>A0A7C9TUA9_9MICO</name>
<evidence type="ECO:0000259" key="8">
    <source>
        <dbReference type="Pfam" id="PF00296"/>
    </source>
</evidence>
<dbReference type="PANTHER" id="PTHR30011">
    <property type="entry name" value="ALKANESULFONATE MONOOXYGENASE-RELATED"/>
    <property type="match status" value="1"/>
</dbReference>
<accession>A0A7C9TUA9</accession>
<dbReference type="PIRSF" id="PIRSF000337">
    <property type="entry name" value="NTA_MOA"/>
    <property type="match status" value="1"/>
</dbReference>
<sequence>MRTESDPRDDRGLVLGMTVRTLGAWPGAWRLDGAHRDPRADAAALYETASGAERAGIHFLYFGDWLSTSAEFEHTDPYLLSRVDPFAAVSFLAGVTRTIGLVATASSSFAEAYAVARTVASVDLLSGGRVGVAVTSGSEAASASNFGIGLVRGDDDRIAAAAEFVRVLRGLWDSWEDDAFVADRSSGQLIDRSRLHPLAHSGRFFSIAGPLGVARPPQGHPPVAMVGGSPAARELAAQEAELCFVSPRSLDDARLGYAEALRRAADHGRDPRDLVLITSLLPITAPTREGAWAAYDELVDAVAVEPVAGGPVPPGLPGNRTIRSLASAVGVSLSGIHIDEAVPLRVAQRFSPLGRALAATAQERSGRSFGGARPITFRHLLVAHSVGLPVLVGSHRDIADHLEHWYRERATDGFTLLASHAPQLRAFTDSVVPELLRRGIVQPPRAGATLRENLGLGIPSNRHSDRASGALA</sequence>
<feature type="binding site" evidence="6">
    <location>
        <position position="104"/>
    </location>
    <ligand>
        <name>FMN</name>
        <dbReference type="ChEBI" id="CHEBI:58210"/>
    </ligand>
</feature>
<gene>
    <name evidence="9" type="ORF">G3T37_14515</name>
</gene>
<dbReference type="RefSeq" id="WP_163474609.1">
    <property type="nucleotide sequence ID" value="NZ_JAAGWZ010000005.1"/>
</dbReference>
<evidence type="ECO:0000256" key="5">
    <source>
        <dbReference type="ARBA" id="ARBA00033748"/>
    </source>
</evidence>
<evidence type="ECO:0000256" key="3">
    <source>
        <dbReference type="ARBA" id="ARBA00023002"/>
    </source>
</evidence>
<dbReference type="GO" id="GO:0004497">
    <property type="term" value="F:monooxygenase activity"/>
    <property type="evidence" value="ECO:0007669"/>
    <property type="project" value="UniProtKB-KW"/>
</dbReference>
<feature type="binding site" evidence="6">
    <location>
        <position position="229"/>
    </location>
    <ligand>
        <name>FMN</name>
        <dbReference type="ChEBI" id="CHEBI:58210"/>
    </ligand>
</feature>
<feature type="region of interest" description="Disordered" evidence="7">
    <location>
        <begin position="452"/>
        <end position="472"/>
    </location>
</feature>
<dbReference type="PANTHER" id="PTHR30011:SF16">
    <property type="entry name" value="C2H2 FINGER DOMAIN TRANSCRIPTION FACTOR (EUROFUNG)-RELATED"/>
    <property type="match status" value="1"/>
</dbReference>
<reference evidence="9 10" key="1">
    <citation type="journal article" date="2014" name="Int. J. Syst. Evol. Microbiol.">
        <title>Description of Galbitalea soli gen. nov., sp. nov., and Frondihabitans sucicola sp. nov.</title>
        <authorList>
            <person name="Kim S.J."/>
            <person name="Lim J.M."/>
            <person name="Ahn J.H."/>
            <person name="Weon H.Y."/>
            <person name="Hamada M."/>
            <person name="Suzuki K."/>
            <person name="Ahn T.Y."/>
            <person name="Kwon S.W."/>
        </authorList>
    </citation>
    <scope>NUCLEOTIDE SEQUENCE [LARGE SCALE GENOMIC DNA]</scope>
    <source>
        <strain evidence="9 10">NBRC 108727</strain>
    </source>
</reference>
<comment type="similarity">
    <text evidence="5">Belongs to the NtaA/SnaA/DszA monooxygenase family.</text>
</comment>
<evidence type="ECO:0000256" key="1">
    <source>
        <dbReference type="ARBA" id="ARBA00022630"/>
    </source>
</evidence>
<keyword evidence="1 6" id="KW-0285">Flavoprotein</keyword>
<dbReference type="InterPro" id="IPR036661">
    <property type="entry name" value="Luciferase-like_sf"/>
</dbReference>
<dbReference type="Pfam" id="PF00296">
    <property type="entry name" value="Bac_luciferase"/>
    <property type="match status" value="1"/>
</dbReference>
<comment type="caution">
    <text evidence="9">The sequence shown here is derived from an EMBL/GenBank/DDBJ whole genome shotgun (WGS) entry which is preliminary data.</text>
</comment>
<dbReference type="AlphaFoldDB" id="A0A7C9TUA9"/>
<dbReference type="Gene3D" id="3.20.20.30">
    <property type="entry name" value="Luciferase-like domain"/>
    <property type="match status" value="1"/>
</dbReference>
<organism evidence="9 10">
    <name type="scientific">Galbitalea soli</name>
    <dbReference type="NCBI Taxonomy" id="1268042"/>
    <lineage>
        <taxon>Bacteria</taxon>
        <taxon>Bacillati</taxon>
        <taxon>Actinomycetota</taxon>
        <taxon>Actinomycetes</taxon>
        <taxon>Micrococcales</taxon>
        <taxon>Microbacteriaceae</taxon>
        <taxon>Galbitalea</taxon>
    </lineage>
</organism>
<keyword evidence="4 9" id="KW-0503">Monooxygenase</keyword>
<feature type="domain" description="Luciferase-like" evidence="8">
    <location>
        <begin position="33"/>
        <end position="408"/>
    </location>
</feature>
<evidence type="ECO:0000313" key="10">
    <source>
        <dbReference type="Proteomes" id="UP000479756"/>
    </source>
</evidence>